<comment type="caution">
    <text evidence="2">The sequence shown here is derived from an EMBL/GenBank/DDBJ whole genome shotgun (WGS) entry which is preliminary data.</text>
</comment>
<reference evidence="2 3" key="1">
    <citation type="submission" date="2018-11" db="EMBL/GenBank/DDBJ databases">
        <title>Novel bacteria species description.</title>
        <authorList>
            <person name="Han J.-H."/>
        </authorList>
    </citation>
    <scope>NUCLEOTIDE SEQUENCE [LARGE SCALE GENOMIC DNA]</scope>
    <source>
        <strain evidence="2 3">KCTC23259</strain>
    </source>
</reference>
<feature type="signal peptide" evidence="1">
    <location>
        <begin position="1"/>
        <end position="18"/>
    </location>
</feature>
<evidence type="ECO:0000313" key="2">
    <source>
        <dbReference type="EMBL" id="MCP9765028.1"/>
    </source>
</evidence>
<gene>
    <name evidence="2" type="ORF">EGI31_19010</name>
</gene>
<dbReference type="RefSeq" id="WP_255038714.1">
    <property type="nucleotide sequence ID" value="NZ_RJUF01000180.1"/>
</dbReference>
<feature type="chain" id="PRO_5042272091" description="Outer membrane lipoprotein-sorting protein" evidence="1">
    <location>
        <begin position="19"/>
        <end position="234"/>
    </location>
</feature>
<protein>
    <recommendedName>
        <fullName evidence="4">Outer membrane lipoprotein-sorting protein</fullName>
    </recommendedName>
</protein>
<evidence type="ECO:0000313" key="3">
    <source>
        <dbReference type="Proteomes" id="UP001204144"/>
    </source>
</evidence>
<name>A0AAE3H503_9BACT</name>
<evidence type="ECO:0000256" key="1">
    <source>
        <dbReference type="SAM" id="SignalP"/>
    </source>
</evidence>
<dbReference type="AlphaFoldDB" id="A0AAE3H503"/>
<sequence length="234" mass="26284">MKALVLTAFCFCFVMAKAQDLTLADQVIDKYLEVTKIKANAGSITDLVMSFTSESPRGVAETEIKYQFPLKYNMTVFANGMELMSNIYDGDKLARKSNFGGANQDPKTGSAAKSEAQKSNPFFELDYKNQGFTATLLPKEGDMYVIEYKDPEGKTWKDYFNAKTGFKDKTWMKVESPRGTSEITVLYENYKAFKGSEILFSAIKKQSAQMGEITNELQSIKVNKGLKAKDFEIK</sequence>
<evidence type="ECO:0008006" key="4">
    <source>
        <dbReference type="Google" id="ProtNLM"/>
    </source>
</evidence>
<dbReference type="EMBL" id="RJUF01000180">
    <property type="protein sequence ID" value="MCP9765028.1"/>
    <property type="molecule type" value="Genomic_DNA"/>
</dbReference>
<accession>A0AAE3H503</accession>
<keyword evidence="1" id="KW-0732">Signal</keyword>
<dbReference type="Proteomes" id="UP001204144">
    <property type="component" value="Unassembled WGS sequence"/>
</dbReference>
<proteinExistence type="predicted"/>
<organism evidence="2 3">
    <name type="scientific">Lacihabitans soyangensis</name>
    <dbReference type="NCBI Taxonomy" id="869394"/>
    <lineage>
        <taxon>Bacteria</taxon>
        <taxon>Pseudomonadati</taxon>
        <taxon>Bacteroidota</taxon>
        <taxon>Cytophagia</taxon>
        <taxon>Cytophagales</taxon>
        <taxon>Leadbetterellaceae</taxon>
        <taxon>Lacihabitans</taxon>
    </lineage>
</organism>
<keyword evidence="3" id="KW-1185">Reference proteome</keyword>